<evidence type="ECO:0000313" key="2">
    <source>
        <dbReference type="EMBL" id="MBM7621933.1"/>
    </source>
</evidence>
<evidence type="ECO:0000313" key="3">
    <source>
        <dbReference type="Proteomes" id="UP000737402"/>
    </source>
</evidence>
<dbReference type="SUPFAM" id="SSF54909">
    <property type="entry name" value="Dimeric alpha+beta barrel"/>
    <property type="match status" value="1"/>
</dbReference>
<gene>
    <name evidence="2" type="ORF">JOC95_003841</name>
</gene>
<feature type="domain" description="DUF4937" evidence="1">
    <location>
        <begin position="2"/>
        <end position="88"/>
    </location>
</feature>
<proteinExistence type="predicted"/>
<reference evidence="2 3" key="1">
    <citation type="submission" date="2021-01" db="EMBL/GenBank/DDBJ databases">
        <title>Genomic Encyclopedia of Type Strains, Phase IV (KMG-IV): sequencing the most valuable type-strain genomes for metagenomic binning, comparative biology and taxonomic classification.</title>
        <authorList>
            <person name="Goeker M."/>
        </authorList>
    </citation>
    <scope>NUCLEOTIDE SEQUENCE [LARGE SCALE GENOMIC DNA]</scope>
    <source>
        <strain evidence="2 3">DSM 25879</strain>
    </source>
</reference>
<comment type="caution">
    <text evidence="2">The sequence shown here is derived from an EMBL/GenBank/DDBJ whole genome shotgun (WGS) entry which is preliminary data.</text>
</comment>
<sequence>MLIKYIKCQVKEERRVDFSRAQEQWSPLADMEGFLGQLGGWSEKGEAVILGFWESSQSYQHFMEHIHDTIFLENNQGKTYRSISVTLYEGEHGKCGWLDRAASTDRLFLSESGQGDVATFFNAKGEFLQVSFSEKKDASFIELEPTWKVMKKERMNVDNTKDRTAYS</sequence>
<accession>A0ABS2P4R4</accession>
<dbReference type="Proteomes" id="UP000737402">
    <property type="component" value="Unassembled WGS sequence"/>
</dbReference>
<name>A0ABS2P4R4_9BACI</name>
<evidence type="ECO:0000259" key="1">
    <source>
        <dbReference type="Pfam" id="PF16291"/>
    </source>
</evidence>
<organism evidence="2 3">
    <name type="scientific">Sutcliffiella tianshenii</name>
    <dbReference type="NCBI Taxonomy" id="1463404"/>
    <lineage>
        <taxon>Bacteria</taxon>
        <taxon>Bacillati</taxon>
        <taxon>Bacillota</taxon>
        <taxon>Bacilli</taxon>
        <taxon>Bacillales</taxon>
        <taxon>Bacillaceae</taxon>
        <taxon>Sutcliffiella</taxon>
    </lineage>
</organism>
<keyword evidence="3" id="KW-1185">Reference proteome</keyword>
<dbReference type="InterPro" id="IPR011008">
    <property type="entry name" value="Dimeric_a/b-barrel"/>
</dbReference>
<dbReference type="InterPro" id="IPR032555">
    <property type="entry name" value="DUF4937"/>
</dbReference>
<protein>
    <recommendedName>
        <fullName evidence="1">DUF4937 domain-containing protein</fullName>
    </recommendedName>
</protein>
<dbReference type="RefSeq" id="WP_204418982.1">
    <property type="nucleotide sequence ID" value="NZ_JAFBED010000012.1"/>
</dbReference>
<dbReference type="EMBL" id="JAFBED010000012">
    <property type="protein sequence ID" value="MBM7621933.1"/>
    <property type="molecule type" value="Genomic_DNA"/>
</dbReference>
<dbReference type="Pfam" id="PF16291">
    <property type="entry name" value="DUF4937"/>
    <property type="match status" value="1"/>
</dbReference>